<gene>
    <name evidence="2" type="ORF">PBAT_13195</name>
</gene>
<sequence>MNELELKEIPIWIIVTIVLLLLLQGTWLFIDAGKRGKWRWFWGLWGLTSAPTPLLIYLFFVRIPNKRRKKSQDRKDN</sequence>
<feature type="transmembrane region" description="Helical" evidence="1">
    <location>
        <begin position="12"/>
        <end position="30"/>
    </location>
</feature>
<evidence type="ECO:0000256" key="1">
    <source>
        <dbReference type="SAM" id="Phobius"/>
    </source>
</evidence>
<keyword evidence="1" id="KW-0812">Transmembrane</keyword>
<proteinExistence type="predicted"/>
<protein>
    <recommendedName>
        <fullName evidence="4">SigmaY antisigma factor component</fullName>
    </recommendedName>
</protein>
<name>A0A168NJE5_9BACL</name>
<keyword evidence="1" id="KW-0472">Membrane</keyword>
<keyword evidence="3" id="KW-1185">Reference proteome</keyword>
<organism evidence="2 3">
    <name type="scientific">Paenibacillus antarcticus</name>
    <dbReference type="NCBI Taxonomy" id="253703"/>
    <lineage>
        <taxon>Bacteria</taxon>
        <taxon>Bacillati</taxon>
        <taxon>Bacillota</taxon>
        <taxon>Bacilli</taxon>
        <taxon>Bacillales</taxon>
        <taxon>Paenibacillaceae</taxon>
        <taxon>Paenibacillus</taxon>
    </lineage>
</organism>
<evidence type="ECO:0000313" key="2">
    <source>
        <dbReference type="EMBL" id="OAB45851.1"/>
    </source>
</evidence>
<evidence type="ECO:0000313" key="3">
    <source>
        <dbReference type="Proteomes" id="UP000077355"/>
    </source>
</evidence>
<dbReference type="EMBL" id="LVJI01000016">
    <property type="protein sequence ID" value="OAB45851.1"/>
    <property type="molecule type" value="Genomic_DNA"/>
</dbReference>
<dbReference type="Proteomes" id="UP000077355">
    <property type="component" value="Unassembled WGS sequence"/>
</dbReference>
<dbReference type="OrthoDB" id="2353968at2"/>
<accession>A0A168NJE5</accession>
<comment type="caution">
    <text evidence="2">The sequence shown here is derived from an EMBL/GenBank/DDBJ whole genome shotgun (WGS) entry which is preliminary data.</text>
</comment>
<dbReference type="AlphaFoldDB" id="A0A168NJE5"/>
<feature type="transmembrane region" description="Helical" evidence="1">
    <location>
        <begin position="42"/>
        <end position="61"/>
    </location>
</feature>
<dbReference type="RefSeq" id="WP_068650275.1">
    <property type="nucleotide sequence ID" value="NZ_CP043611.1"/>
</dbReference>
<reference evidence="2 3" key="1">
    <citation type="submission" date="2016-03" db="EMBL/GenBank/DDBJ databases">
        <title>Draft genome sequence of Paenibacillus antarcticus CECT 5836.</title>
        <authorList>
            <person name="Shin S.-K."/>
            <person name="Yi H."/>
        </authorList>
    </citation>
    <scope>NUCLEOTIDE SEQUENCE [LARGE SCALE GENOMIC DNA]</scope>
    <source>
        <strain evidence="2 3">CECT 5836</strain>
    </source>
</reference>
<keyword evidence="1" id="KW-1133">Transmembrane helix</keyword>
<evidence type="ECO:0008006" key="4">
    <source>
        <dbReference type="Google" id="ProtNLM"/>
    </source>
</evidence>